<dbReference type="RefSeq" id="WP_367626774.1">
    <property type="nucleotide sequence ID" value="NZ_JBFNQD010000025.1"/>
</dbReference>
<reference evidence="6 7" key="1">
    <citation type="submission" date="2024-07" db="EMBL/GenBank/DDBJ databases">
        <title>Description of Labrys sedimenti sp. nov., isolated from a diclofenac-degrading enrichment culture.</title>
        <authorList>
            <person name="Tancsics A."/>
            <person name="Csepanyi A."/>
        </authorList>
    </citation>
    <scope>NUCLEOTIDE SEQUENCE [LARGE SCALE GENOMIC DNA]</scope>
    <source>
        <strain evidence="6 7">LMG 23578</strain>
    </source>
</reference>
<feature type="domain" description="ABC transporter" evidence="5">
    <location>
        <begin position="7"/>
        <end position="257"/>
    </location>
</feature>
<comment type="similarity">
    <text evidence="1">Belongs to the ABC transporter superfamily.</text>
</comment>
<dbReference type="SMART" id="SM00382">
    <property type="entry name" value="AAA"/>
    <property type="match status" value="1"/>
</dbReference>
<dbReference type="PROSITE" id="PS50893">
    <property type="entry name" value="ABC_TRANSPORTER_2"/>
    <property type="match status" value="1"/>
</dbReference>
<evidence type="ECO:0000313" key="7">
    <source>
        <dbReference type="Proteomes" id="UP001555786"/>
    </source>
</evidence>
<gene>
    <name evidence="6" type="ORF">ABXS05_32645</name>
</gene>
<comment type="caution">
    <text evidence="6">The sequence shown here is derived from an EMBL/GenBank/DDBJ whole genome shotgun (WGS) entry which is preliminary data.</text>
</comment>
<sequence>MAASPLLQVRGLTRRYGVRTGLFGPWHEVVAVEGVDFAIERGEIVGIIGASGSGKSTIGRLLTGLDQPDGGQILFDGARIDGLSDQARRPLRRRLQLVLQDASSALNPRRRVGVQIATPMLRLGVATSREEAHERTAELLRLVGLDADAAERYPHEFSGGQRQRINIARSLGVEAECLILDEPTSALDVSVQAQILALLLELRQQLGLTYVFISHNLAVVQSFCDRILVLDKGRLVEDLPSRTITRQASAPATRRLLEANLFLSRAPAAEP</sequence>
<dbReference type="Proteomes" id="UP001555786">
    <property type="component" value="Unassembled WGS sequence"/>
</dbReference>
<keyword evidence="2" id="KW-0813">Transport</keyword>
<evidence type="ECO:0000313" key="6">
    <source>
        <dbReference type="EMBL" id="MEW9310333.1"/>
    </source>
</evidence>
<evidence type="ECO:0000256" key="1">
    <source>
        <dbReference type="ARBA" id="ARBA00005417"/>
    </source>
</evidence>
<dbReference type="PANTHER" id="PTHR43776">
    <property type="entry name" value="TRANSPORT ATP-BINDING PROTEIN"/>
    <property type="match status" value="1"/>
</dbReference>
<keyword evidence="4 6" id="KW-0067">ATP-binding</keyword>
<dbReference type="Pfam" id="PF00005">
    <property type="entry name" value="ABC_tran"/>
    <property type="match status" value="1"/>
</dbReference>
<proteinExistence type="inferred from homology"/>
<organism evidence="6 7">
    <name type="scientific">Labrys neptuniae</name>
    <dbReference type="NCBI Taxonomy" id="376174"/>
    <lineage>
        <taxon>Bacteria</taxon>
        <taxon>Pseudomonadati</taxon>
        <taxon>Pseudomonadota</taxon>
        <taxon>Alphaproteobacteria</taxon>
        <taxon>Hyphomicrobiales</taxon>
        <taxon>Xanthobacteraceae</taxon>
        <taxon>Labrys</taxon>
    </lineage>
</organism>
<dbReference type="CDD" id="cd03257">
    <property type="entry name" value="ABC_NikE_OppD_transporters"/>
    <property type="match status" value="1"/>
</dbReference>
<dbReference type="SUPFAM" id="SSF52540">
    <property type="entry name" value="P-loop containing nucleoside triphosphate hydrolases"/>
    <property type="match status" value="1"/>
</dbReference>
<dbReference type="InterPro" id="IPR017871">
    <property type="entry name" value="ABC_transporter-like_CS"/>
</dbReference>
<evidence type="ECO:0000256" key="4">
    <source>
        <dbReference type="ARBA" id="ARBA00022840"/>
    </source>
</evidence>
<dbReference type="GO" id="GO:0005524">
    <property type="term" value="F:ATP binding"/>
    <property type="evidence" value="ECO:0007669"/>
    <property type="project" value="UniProtKB-KW"/>
</dbReference>
<dbReference type="InterPro" id="IPR003439">
    <property type="entry name" value="ABC_transporter-like_ATP-bd"/>
</dbReference>
<accession>A0ABV3PY33</accession>
<dbReference type="InterPro" id="IPR050319">
    <property type="entry name" value="ABC_transp_ATP-bind"/>
</dbReference>
<dbReference type="Gene3D" id="3.40.50.300">
    <property type="entry name" value="P-loop containing nucleotide triphosphate hydrolases"/>
    <property type="match status" value="1"/>
</dbReference>
<dbReference type="EMBL" id="JBFNQD010000025">
    <property type="protein sequence ID" value="MEW9310333.1"/>
    <property type="molecule type" value="Genomic_DNA"/>
</dbReference>
<evidence type="ECO:0000256" key="2">
    <source>
        <dbReference type="ARBA" id="ARBA00022448"/>
    </source>
</evidence>
<evidence type="ECO:0000259" key="5">
    <source>
        <dbReference type="PROSITE" id="PS50893"/>
    </source>
</evidence>
<keyword evidence="3" id="KW-0547">Nucleotide-binding</keyword>
<evidence type="ECO:0000256" key="3">
    <source>
        <dbReference type="ARBA" id="ARBA00022741"/>
    </source>
</evidence>
<keyword evidence="7" id="KW-1185">Reference proteome</keyword>
<dbReference type="InterPro" id="IPR027417">
    <property type="entry name" value="P-loop_NTPase"/>
</dbReference>
<name>A0ABV3PY33_9HYPH</name>
<protein>
    <submittedName>
        <fullName evidence="6">Dipeptide/oligopeptide/nickel ABC transporter ATP-binding protein</fullName>
    </submittedName>
</protein>
<dbReference type="InterPro" id="IPR003593">
    <property type="entry name" value="AAA+_ATPase"/>
</dbReference>
<dbReference type="PROSITE" id="PS00211">
    <property type="entry name" value="ABC_TRANSPORTER_1"/>
    <property type="match status" value="1"/>
</dbReference>
<dbReference type="PANTHER" id="PTHR43776:SF7">
    <property type="entry name" value="D,D-DIPEPTIDE TRANSPORT ATP-BINDING PROTEIN DDPF-RELATED"/>
    <property type="match status" value="1"/>
</dbReference>